<keyword evidence="3" id="KW-0237">DNA synthesis</keyword>
<dbReference type="Pfam" id="PF12637">
    <property type="entry name" value="TSCPD"/>
    <property type="match status" value="1"/>
</dbReference>
<comment type="catalytic activity">
    <reaction evidence="5">
        <text>a 2'-deoxyribonucleoside 5'-diphosphate + [thioredoxin]-disulfide + H2O = a ribonucleoside 5'-diphosphate + [thioredoxin]-dithiol</text>
        <dbReference type="Rhea" id="RHEA:23252"/>
        <dbReference type="Rhea" id="RHEA-COMP:10698"/>
        <dbReference type="Rhea" id="RHEA-COMP:10700"/>
        <dbReference type="ChEBI" id="CHEBI:15377"/>
        <dbReference type="ChEBI" id="CHEBI:29950"/>
        <dbReference type="ChEBI" id="CHEBI:50058"/>
        <dbReference type="ChEBI" id="CHEBI:57930"/>
        <dbReference type="ChEBI" id="CHEBI:73316"/>
        <dbReference type="EC" id="1.17.4.1"/>
    </reaction>
</comment>
<gene>
    <name evidence="8" type="ORF">ACFQ16_24165</name>
</gene>
<comment type="caution">
    <text evidence="8">The sequence shown here is derived from an EMBL/GenBank/DDBJ whole genome shotgun (WGS) entry which is preliminary data.</text>
</comment>
<protein>
    <recommendedName>
        <fullName evidence="2">ribonucleoside-diphosphate reductase</fullName>
        <ecNumber evidence="2">1.17.4.1</ecNumber>
    </recommendedName>
</protein>
<accession>A0ABW3FXG8</accession>
<proteinExistence type="inferred from homology"/>
<name>A0ABW3FXG8_9PSEU</name>
<comment type="similarity">
    <text evidence="1">Belongs to the ribonucleoside diphosphate reductase class-2 family.</text>
</comment>
<organism evidence="8 9">
    <name type="scientific">Saccharopolyspora rosea</name>
    <dbReference type="NCBI Taxonomy" id="524884"/>
    <lineage>
        <taxon>Bacteria</taxon>
        <taxon>Bacillati</taxon>
        <taxon>Actinomycetota</taxon>
        <taxon>Actinomycetes</taxon>
        <taxon>Pseudonocardiales</taxon>
        <taxon>Pseudonocardiaceae</taxon>
        <taxon>Saccharopolyspora</taxon>
    </lineage>
</organism>
<feature type="region of interest" description="Disordered" evidence="6">
    <location>
        <begin position="1"/>
        <end position="33"/>
    </location>
</feature>
<evidence type="ECO:0000256" key="4">
    <source>
        <dbReference type="ARBA" id="ARBA00022741"/>
    </source>
</evidence>
<reference evidence="9" key="1">
    <citation type="journal article" date="2019" name="Int. J. Syst. Evol. Microbiol.">
        <title>The Global Catalogue of Microorganisms (GCM) 10K type strain sequencing project: providing services to taxonomists for standard genome sequencing and annotation.</title>
        <authorList>
            <consortium name="The Broad Institute Genomics Platform"/>
            <consortium name="The Broad Institute Genome Sequencing Center for Infectious Disease"/>
            <person name="Wu L."/>
            <person name="Ma J."/>
        </authorList>
    </citation>
    <scope>NUCLEOTIDE SEQUENCE [LARGE SCALE GENOMIC DNA]</scope>
    <source>
        <strain evidence="9">CCUG 56401</strain>
    </source>
</reference>
<keyword evidence="4" id="KW-0547">Nucleotide-binding</keyword>
<dbReference type="Proteomes" id="UP001597018">
    <property type="component" value="Unassembled WGS sequence"/>
</dbReference>
<evidence type="ECO:0000256" key="2">
    <source>
        <dbReference type="ARBA" id="ARBA00012274"/>
    </source>
</evidence>
<dbReference type="EMBL" id="JBHTIW010000025">
    <property type="protein sequence ID" value="MFD0922855.1"/>
    <property type="molecule type" value="Genomic_DNA"/>
</dbReference>
<evidence type="ECO:0000259" key="7">
    <source>
        <dbReference type="Pfam" id="PF12637"/>
    </source>
</evidence>
<sequence>MTRTAAPARRKRPVIALDPGTARNRPPRSRNGRTVRFEVGGVRGHLITNAYPDGRLGEIWVRVDEASSPLNGFLDVLSAAVSIGLQHGVPLEQYVTKYVGTRFDPCGPVSDPDIGHASSLPDYLFRRLALDHLDEATRLRLGVRTPAELDLAPEDSP</sequence>
<evidence type="ECO:0000256" key="6">
    <source>
        <dbReference type="SAM" id="MobiDB-lite"/>
    </source>
</evidence>
<feature type="domain" description="TSCPD" evidence="7">
    <location>
        <begin position="26"/>
        <end position="130"/>
    </location>
</feature>
<dbReference type="RefSeq" id="WP_263253564.1">
    <property type="nucleotide sequence ID" value="NZ_BAABLT010000027.1"/>
</dbReference>
<evidence type="ECO:0000313" key="9">
    <source>
        <dbReference type="Proteomes" id="UP001597018"/>
    </source>
</evidence>
<evidence type="ECO:0000256" key="3">
    <source>
        <dbReference type="ARBA" id="ARBA00022634"/>
    </source>
</evidence>
<dbReference type="EC" id="1.17.4.1" evidence="2"/>
<evidence type="ECO:0000256" key="1">
    <source>
        <dbReference type="ARBA" id="ARBA00007405"/>
    </source>
</evidence>
<evidence type="ECO:0000313" key="8">
    <source>
        <dbReference type="EMBL" id="MFD0922855.1"/>
    </source>
</evidence>
<dbReference type="InterPro" id="IPR024434">
    <property type="entry name" value="TSCPD_dom"/>
</dbReference>
<evidence type="ECO:0000256" key="5">
    <source>
        <dbReference type="ARBA" id="ARBA00047754"/>
    </source>
</evidence>
<keyword evidence="9" id="KW-1185">Reference proteome</keyword>